<dbReference type="RefSeq" id="WP_267282180.1">
    <property type="nucleotide sequence ID" value="NZ_JAOVZV010000017.1"/>
</dbReference>
<accession>A0ABT3Y6F1</accession>
<reference evidence="2" key="1">
    <citation type="submission" date="2022-10" db="EMBL/GenBank/DDBJ databases">
        <title>Chryseobacterium sp. nov., a novel bacterial species.</title>
        <authorList>
            <person name="Cao Y."/>
        </authorList>
    </citation>
    <scope>NUCLEOTIDE SEQUENCE</scope>
    <source>
        <strain evidence="2">KC 927</strain>
    </source>
</reference>
<dbReference type="Proteomes" id="UP001070176">
    <property type="component" value="Unassembled WGS sequence"/>
</dbReference>
<gene>
    <name evidence="2" type="ORF">OEA66_15125</name>
</gene>
<evidence type="ECO:0000313" key="3">
    <source>
        <dbReference type="Proteomes" id="UP001070176"/>
    </source>
</evidence>
<feature type="compositionally biased region" description="Basic and acidic residues" evidence="1">
    <location>
        <begin position="1"/>
        <end position="29"/>
    </location>
</feature>
<dbReference type="EMBL" id="JAOVZV010000017">
    <property type="protein sequence ID" value="MCX8533687.1"/>
    <property type="molecule type" value="Genomic_DNA"/>
</dbReference>
<protein>
    <submittedName>
        <fullName evidence="2">Uncharacterized protein</fullName>
    </submittedName>
</protein>
<comment type="caution">
    <text evidence="2">The sequence shown here is derived from an EMBL/GenBank/DDBJ whole genome shotgun (WGS) entry which is preliminary data.</text>
</comment>
<organism evidence="2 3">
    <name type="scientific">Chryseobacterium luquanense</name>
    <dbReference type="NCBI Taxonomy" id="2983766"/>
    <lineage>
        <taxon>Bacteria</taxon>
        <taxon>Pseudomonadati</taxon>
        <taxon>Bacteroidota</taxon>
        <taxon>Flavobacteriia</taxon>
        <taxon>Flavobacteriales</taxon>
        <taxon>Weeksellaceae</taxon>
        <taxon>Chryseobacterium group</taxon>
        <taxon>Chryseobacterium</taxon>
    </lineage>
</organism>
<evidence type="ECO:0000313" key="2">
    <source>
        <dbReference type="EMBL" id="MCX8533687.1"/>
    </source>
</evidence>
<sequence length="41" mass="4869">MDTTHKSDIKRNTEELQKRQEAEKNKIEPNELNNFGKPDNK</sequence>
<keyword evidence="3" id="KW-1185">Reference proteome</keyword>
<name>A0ABT3Y6F1_9FLAO</name>
<proteinExistence type="predicted"/>
<evidence type="ECO:0000256" key="1">
    <source>
        <dbReference type="SAM" id="MobiDB-lite"/>
    </source>
</evidence>
<feature type="region of interest" description="Disordered" evidence="1">
    <location>
        <begin position="1"/>
        <end position="41"/>
    </location>
</feature>